<keyword evidence="3" id="KW-1185">Reference proteome</keyword>
<evidence type="ECO:0000313" key="3">
    <source>
        <dbReference type="Proteomes" id="UP000557872"/>
    </source>
</evidence>
<feature type="signal peptide" evidence="1">
    <location>
        <begin position="1"/>
        <end position="32"/>
    </location>
</feature>
<comment type="caution">
    <text evidence="2">The sequence shown here is derived from an EMBL/GenBank/DDBJ whole genome shotgun (WGS) entry which is preliminary data.</text>
</comment>
<sequence length="445" mass="50806">MIPRPIRKHSAPTLITLTTLATLGLSPSSSFAGTEAKSVLEEPAPWNWCTWLQDDPGTLYKNKSNPYVQELKIYGRFQWQYAYVDGEGSFEGGTRDFNYDTEEIRRFRVGAKMKFLDYFSVHARANFENDLSPIGGSRDIEYFNLYTSTLDIDLQKAFDLDTLEELEISIGKQKVSNSAEKYISSRYIKTVERSSLSNYVTVPTSTGVSLSTAFDAWNISLGMYSGDLEQEFSKFDNDYFYTLHTGYKFEDPRFADKSRIDFRFILNGDEEENAVKNLESIGSFNQKWVASLSSKSKWGKLRLLTDLVYGDNGTNYDIDNKGRPENNPEREGTFWGFVLLPTYWILDDQLEAVFRYQYASASEEEGFRISSRYSRTAGNAYDFTGPNDMSNGRGDSHHSAYLGLNYYLCGDNAKIMAGVEYDDLDSGSQDVYEGTTIWTAFRMYF</sequence>
<name>A0A851GMP7_9BACT</name>
<keyword evidence="1" id="KW-0732">Signal</keyword>
<feature type="chain" id="PRO_5032713756" description="Phosphate-selective porin O and P" evidence="1">
    <location>
        <begin position="33"/>
        <end position="445"/>
    </location>
</feature>
<dbReference type="AlphaFoldDB" id="A0A851GMP7"/>
<dbReference type="Pfam" id="PF07396">
    <property type="entry name" value="Porin_O_P"/>
    <property type="match status" value="1"/>
</dbReference>
<dbReference type="Gene3D" id="2.40.160.10">
    <property type="entry name" value="Porin"/>
    <property type="match status" value="1"/>
</dbReference>
<proteinExistence type="predicted"/>
<dbReference type="EMBL" id="JACBAZ010000004">
    <property type="protein sequence ID" value="NWK56415.1"/>
    <property type="molecule type" value="Genomic_DNA"/>
</dbReference>
<protein>
    <recommendedName>
        <fullName evidence="4">Phosphate-selective porin O and P</fullName>
    </recommendedName>
</protein>
<accession>A0A851GMP7</accession>
<evidence type="ECO:0000313" key="2">
    <source>
        <dbReference type="EMBL" id="NWK56415.1"/>
    </source>
</evidence>
<evidence type="ECO:0000256" key="1">
    <source>
        <dbReference type="SAM" id="SignalP"/>
    </source>
</evidence>
<dbReference type="Proteomes" id="UP000557872">
    <property type="component" value="Unassembled WGS sequence"/>
</dbReference>
<dbReference type="RefSeq" id="WP_178933192.1">
    <property type="nucleotide sequence ID" value="NZ_JACBAZ010000004.1"/>
</dbReference>
<reference evidence="2 3" key="1">
    <citation type="submission" date="2020-07" db="EMBL/GenBank/DDBJ databases">
        <title>Roseicoccus Jingziensis gen. nov., sp. nov., isolated from coastal seawater.</title>
        <authorList>
            <person name="Feng X."/>
        </authorList>
    </citation>
    <scope>NUCLEOTIDE SEQUENCE [LARGE SCALE GENOMIC DNA]</scope>
    <source>
        <strain evidence="2 3">N1E253</strain>
    </source>
</reference>
<gene>
    <name evidence="2" type="ORF">HW115_12395</name>
</gene>
<evidence type="ECO:0008006" key="4">
    <source>
        <dbReference type="Google" id="ProtNLM"/>
    </source>
</evidence>
<dbReference type="InterPro" id="IPR023614">
    <property type="entry name" value="Porin_dom_sf"/>
</dbReference>
<dbReference type="InterPro" id="IPR010870">
    <property type="entry name" value="Porin_O/P"/>
</dbReference>
<organism evidence="2 3">
    <name type="scientific">Oceaniferula marina</name>
    <dbReference type="NCBI Taxonomy" id="2748318"/>
    <lineage>
        <taxon>Bacteria</taxon>
        <taxon>Pseudomonadati</taxon>
        <taxon>Verrucomicrobiota</taxon>
        <taxon>Verrucomicrobiia</taxon>
        <taxon>Verrucomicrobiales</taxon>
        <taxon>Verrucomicrobiaceae</taxon>
        <taxon>Oceaniferula</taxon>
    </lineage>
</organism>